<name>A0A060SNC5_PYCCI</name>
<dbReference type="HOGENOM" id="CLU_082760_2_0_1"/>
<proteinExistence type="predicted"/>
<dbReference type="PANTHER" id="PTHR34846:SF11">
    <property type="entry name" value="4-CARBOXYMUCONOLACTONE DECARBOXYLASE FAMILY PROTEIN (AFU_ORTHOLOGUE AFUA_6G11590)"/>
    <property type="match status" value="1"/>
</dbReference>
<accession>A0A060SNC5</accession>
<protein>
    <submittedName>
        <fullName evidence="2">Uncharacterized protein</fullName>
    </submittedName>
</protein>
<evidence type="ECO:0000313" key="3">
    <source>
        <dbReference type="Proteomes" id="UP000029665"/>
    </source>
</evidence>
<evidence type="ECO:0000313" key="2">
    <source>
        <dbReference type="EMBL" id="CDO75676.1"/>
    </source>
</evidence>
<dbReference type="SUPFAM" id="SSF69118">
    <property type="entry name" value="AhpD-like"/>
    <property type="match status" value="1"/>
</dbReference>
<keyword evidence="1" id="KW-0732">Signal</keyword>
<dbReference type="AlphaFoldDB" id="A0A060SNC5"/>
<dbReference type="Proteomes" id="UP000029665">
    <property type="component" value="Unassembled WGS sequence"/>
</dbReference>
<dbReference type="InterPro" id="IPR029032">
    <property type="entry name" value="AhpD-like"/>
</dbReference>
<reference evidence="2" key="1">
    <citation type="submission" date="2014-01" db="EMBL/GenBank/DDBJ databases">
        <title>The genome of the white-rot fungus Pycnoporus cinnabarinus: a basidiomycete model with a versatile arsenal for lignocellulosic biomass breakdown.</title>
        <authorList>
            <person name="Levasseur A."/>
            <person name="Lomascolo A."/>
            <person name="Ruiz-Duenas F.J."/>
            <person name="Uzan E."/>
            <person name="Piumi F."/>
            <person name="Kues U."/>
            <person name="Ram A.F.J."/>
            <person name="Murat C."/>
            <person name="Haon M."/>
            <person name="Benoit I."/>
            <person name="Arfi Y."/>
            <person name="Chevret D."/>
            <person name="Drula E."/>
            <person name="Kwon M.J."/>
            <person name="Gouret P."/>
            <person name="Lesage-Meessen L."/>
            <person name="Lombard V."/>
            <person name="Mariette J."/>
            <person name="Noirot C."/>
            <person name="Park J."/>
            <person name="Patyshakuliyeva A."/>
            <person name="Wieneger R.A.B."/>
            <person name="Wosten H.A.B."/>
            <person name="Martin F."/>
            <person name="Coutinho P.M."/>
            <person name="de Vries R."/>
            <person name="Martinez A.T."/>
            <person name="Klopp C."/>
            <person name="Pontarotti P."/>
            <person name="Henrissat B."/>
            <person name="Record E."/>
        </authorList>
    </citation>
    <scope>NUCLEOTIDE SEQUENCE [LARGE SCALE GENOMIC DNA]</scope>
    <source>
        <strain evidence="2">BRFM137</strain>
    </source>
</reference>
<dbReference type="PANTHER" id="PTHR34846">
    <property type="entry name" value="4-CARBOXYMUCONOLACTONE DECARBOXYLASE FAMILY PROTEIN (AFU_ORTHOLOGUE AFUA_6G11590)"/>
    <property type="match status" value="1"/>
</dbReference>
<dbReference type="STRING" id="5643.A0A060SNC5"/>
<gene>
    <name evidence="2" type="ORF">BN946_scf184941.g29</name>
</gene>
<comment type="caution">
    <text evidence="2">The sequence shown here is derived from an EMBL/GenBank/DDBJ whole genome shotgun (WGS) entry which is preliminary data.</text>
</comment>
<dbReference type="Gene3D" id="1.20.1290.10">
    <property type="entry name" value="AhpD-like"/>
    <property type="match status" value="1"/>
</dbReference>
<feature type="chain" id="PRO_5001587584" evidence="1">
    <location>
        <begin position="21"/>
        <end position="204"/>
    </location>
</feature>
<dbReference type="OrthoDB" id="9998495at2759"/>
<keyword evidence="3" id="KW-1185">Reference proteome</keyword>
<dbReference type="EMBL" id="CCBP010000283">
    <property type="protein sequence ID" value="CDO75676.1"/>
    <property type="molecule type" value="Genomic_DNA"/>
</dbReference>
<feature type="signal peptide" evidence="1">
    <location>
        <begin position="1"/>
        <end position="20"/>
    </location>
</feature>
<dbReference type="OMA" id="ESMNEIM"/>
<sequence>MLRISLILCLWAAFATAVLGLELAEKRDDNLPARVPYVFPPPGADPIADALRARRPNGTLLDLDGVLLQDDNLAAGWNALATMIRDNNTIPATMRELMHEPAGRQAGLSPQQLQEIRLTPAFSSPLAINTSLTPELSAAMLFTDFMTEAINVPQPVFDGLHRFLSDKQIVDAVATVGTYNLVSRFVVALNVDSKMDVPVPIPTQ</sequence>
<evidence type="ECO:0000256" key="1">
    <source>
        <dbReference type="SAM" id="SignalP"/>
    </source>
</evidence>
<organism evidence="2 3">
    <name type="scientific">Pycnoporus cinnabarinus</name>
    <name type="common">Cinnabar-red polypore</name>
    <name type="synonym">Trametes cinnabarina</name>
    <dbReference type="NCBI Taxonomy" id="5643"/>
    <lineage>
        <taxon>Eukaryota</taxon>
        <taxon>Fungi</taxon>
        <taxon>Dikarya</taxon>
        <taxon>Basidiomycota</taxon>
        <taxon>Agaricomycotina</taxon>
        <taxon>Agaricomycetes</taxon>
        <taxon>Polyporales</taxon>
        <taxon>Polyporaceae</taxon>
        <taxon>Trametes</taxon>
    </lineage>
</organism>